<sequence length="499" mass="54122">MSAVKKFFAPMRMSLTSALVISVCVVDSVTIAYDGSLMGSLNVMPSYNKYFEISSRTQGIMSGATFAGACVVAPMTSKLINYKGRKLGILISALMNILGAALGGAAQNMPMFIAARVIVGMGVGIAQTSAASYVSETTAPDIRGFALGMYFTCWALGSFLATGVCRGATNLEPSNWAWRLPSLLQGAIPCMVICVLFFVPESPRWLCYSGREEEALQSLELVTGAHRDSPVVQAQLREIIDTLEYERTFSHGIDFRETFRTPANRRRVLLAVSVGPLAMLTGSNVITYYFGTMLSQAGITSETKQLEINLGLSAWQFIAALTGSLLADRIGRRGLALISLGTCTIFFYILGGLTAAYGESENKPGVYATVATIYLYLGAYSFGITPLTSMYGPEVLSYSIRASGIACYAVGSELSGFFVTMVFPIMFDNIGWRTYMINASWNVLLWIFVYFMWVETKGLTLEEVSEIFDGQKHSTPPDLAEIQDKEAGIVITTSATDMA</sequence>
<evidence type="ECO:0000256" key="3">
    <source>
        <dbReference type="ARBA" id="ARBA00022448"/>
    </source>
</evidence>
<name>A0A9P4Z051_9HYPO</name>
<dbReference type="SUPFAM" id="SSF103473">
    <property type="entry name" value="MFS general substrate transporter"/>
    <property type="match status" value="1"/>
</dbReference>
<dbReference type="InterPro" id="IPR005828">
    <property type="entry name" value="MFS_sugar_transport-like"/>
</dbReference>
<dbReference type="RefSeq" id="XP_035324913.1">
    <property type="nucleotide sequence ID" value="XM_035463489.1"/>
</dbReference>
<dbReference type="InterPro" id="IPR003663">
    <property type="entry name" value="Sugar/inositol_transpt"/>
</dbReference>
<feature type="transmembrane region" description="Helical" evidence="8">
    <location>
        <begin position="310"/>
        <end position="327"/>
    </location>
</feature>
<protein>
    <submittedName>
        <fullName evidence="11">Sugar (And other) transporter</fullName>
    </submittedName>
</protein>
<keyword evidence="12" id="KW-1185">Reference proteome</keyword>
<feature type="transmembrane region" description="Helical" evidence="8">
    <location>
        <begin position="176"/>
        <end position="199"/>
    </location>
</feature>
<evidence type="ECO:0000256" key="6">
    <source>
        <dbReference type="ARBA" id="ARBA00023136"/>
    </source>
</evidence>
<organism evidence="11 12">
    <name type="scientific">Geosmithia morbida</name>
    <dbReference type="NCBI Taxonomy" id="1094350"/>
    <lineage>
        <taxon>Eukaryota</taxon>
        <taxon>Fungi</taxon>
        <taxon>Dikarya</taxon>
        <taxon>Ascomycota</taxon>
        <taxon>Pezizomycotina</taxon>
        <taxon>Sordariomycetes</taxon>
        <taxon>Hypocreomycetidae</taxon>
        <taxon>Hypocreales</taxon>
        <taxon>Bionectriaceae</taxon>
        <taxon>Geosmithia</taxon>
    </lineage>
</organism>
<dbReference type="GO" id="GO:0016020">
    <property type="term" value="C:membrane"/>
    <property type="evidence" value="ECO:0007669"/>
    <property type="project" value="UniProtKB-SubCell"/>
</dbReference>
<dbReference type="InterPro" id="IPR050360">
    <property type="entry name" value="MFS_Sugar_Transporters"/>
</dbReference>
<accession>A0A9P4Z051</accession>
<dbReference type="FunFam" id="1.20.1250.20:FF:000134">
    <property type="entry name" value="MFS sugar transporter protein"/>
    <property type="match status" value="1"/>
</dbReference>
<dbReference type="Pfam" id="PF00083">
    <property type="entry name" value="Sugar_tr"/>
    <property type="match status" value="1"/>
</dbReference>
<evidence type="ECO:0000256" key="2">
    <source>
        <dbReference type="ARBA" id="ARBA00010992"/>
    </source>
</evidence>
<proteinExistence type="inferred from homology"/>
<evidence type="ECO:0000256" key="1">
    <source>
        <dbReference type="ARBA" id="ARBA00004141"/>
    </source>
</evidence>
<feature type="transmembrane region" description="Helical" evidence="8">
    <location>
        <begin position="112"/>
        <end position="133"/>
    </location>
</feature>
<feature type="domain" description="Major facilitator superfamily (MFS) profile" evidence="10">
    <location>
        <begin position="20"/>
        <end position="457"/>
    </location>
</feature>
<evidence type="ECO:0000256" key="9">
    <source>
        <dbReference type="SAM" id="SignalP"/>
    </source>
</evidence>
<dbReference type="PRINTS" id="PR00171">
    <property type="entry name" value="SUGRTRNSPORT"/>
</dbReference>
<keyword evidence="4 8" id="KW-0812">Transmembrane</keyword>
<feature type="transmembrane region" description="Helical" evidence="8">
    <location>
        <begin position="334"/>
        <end position="358"/>
    </location>
</feature>
<keyword evidence="9" id="KW-0732">Signal</keyword>
<evidence type="ECO:0000313" key="12">
    <source>
        <dbReference type="Proteomes" id="UP000749293"/>
    </source>
</evidence>
<comment type="subcellular location">
    <subcellularLocation>
        <location evidence="1">Membrane</location>
        <topology evidence="1">Multi-pass membrane protein</topology>
    </subcellularLocation>
</comment>
<reference evidence="11" key="1">
    <citation type="submission" date="2020-03" db="EMBL/GenBank/DDBJ databases">
        <title>Site-based positive gene gene selection in Geosmithia morbida across the United States reveals a broad range of putative effectors and factors for local host and environmental adapation.</title>
        <authorList>
            <person name="Onufrak A."/>
            <person name="Murdoch R.W."/>
            <person name="Gazis R."/>
            <person name="Huff M."/>
            <person name="Staton M."/>
            <person name="Klingeman W."/>
            <person name="Hadziabdic D."/>
        </authorList>
    </citation>
    <scope>NUCLEOTIDE SEQUENCE</scope>
    <source>
        <strain evidence="11">1262</strain>
    </source>
</reference>
<dbReference type="Proteomes" id="UP000749293">
    <property type="component" value="Unassembled WGS sequence"/>
</dbReference>
<evidence type="ECO:0000256" key="4">
    <source>
        <dbReference type="ARBA" id="ARBA00022692"/>
    </source>
</evidence>
<dbReference type="NCBIfam" id="TIGR00879">
    <property type="entry name" value="SP"/>
    <property type="match status" value="1"/>
</dbReference>
<dbReference type="PROSITE" id="PS00216">
    <property type="entry name" value="SUGAR_TRANSPORT_1"/>
    <property type="match status" value="1"/>
</dbReference>
<dbReference type="InterPro" id="IPR020846">
    <property type="entry name" value="MFS_dom"/>
</dbReference>
<gene>
    <name evidence="11" type="ORF">GMORB2_1507</name>
</gene>
<evidence type="ECO:0000256" key="8">
    <source>
        <dbReference type="SAM" id="Phobius"/>
    </source>
</evidence>
<dbReference type="GO" id="GO:0005351">
    <property type="term" value="F:carbohydrate:proton symporter activity"/>
    <property type="evidence" value="ECO:0007669"/>
    <property type="project" value="TreeGrafter"/>
</dbReference>
<feature type="chain" id="PRO_5040479982" evidence="9">
    <location>
        <begin position="19"/>
        <end position="499"/>
    </location>
</feature>
<dbReference type="Gene3D" id="1.20.1250.20">
    <property type="entry name" value="MFS general substrate transporter like domains"/>
    <property type="match status" value="1"/>
</dbReference>
<evidence type="ECO:0000259" key="10">
    <source>
        <dbReference type="PROSITE" id="PS50850"/>
    </source>
</evidence>
<dbReference type="PANTHER" id="PTHR48022">
    <property type="entry name" value="PLASTIDIC GLUCOSE TRANSPORTER 4"/>
    <property type="match status" value="1"/>
</dbReference>
<keyword evidence="3 7" id="KW-0813">Transport</keyword>
<feature type="transmembrane region" description="Helical" evidence="8">
    <location>
        <begin position="432"/>
        <end position="453"/>
    </location>
</feature>
<dbReference type="InterPro" id="IPR005829">
    <property type="entry name" value="Sugar_transporter_CS"/>
</dbReference>
<feature type="transmembrane region" description="Helical" evidence="8">
    <location>
        <begin position="364"/>
        <end position="384"/>
    </location>
</feature>
<feature type="transmembrane region" description="Helical" evidence="8">
    <location>
        <begin position="268"/>
        <end position="290"/>
    </location>
</feature>
<evidence type="ECO:0000313" key="11">
    <source>
        <dbReference type="EMBL" id="KAF4126261.1"/>
    </source>
</evidence>
<dbReference type="GeneID" id="55967737"/>
<dbReference type="EMBL" id="JAANYQ010000002">
    <property type="protein sequence ID" value="KAF4126261.1"/>
    <property type="molecule type" value="Genomic_DNA"/>
</dbReference>
<dbReference type="OrthoDB" id="4540492at2759"/>
<dbReference type="PANTHER" id="PTHR48022:SF31">
    <property type="entry name" value="HEXOSE TRANSPORTER"/>
    <property type="match status" value="1"/>
</dbReference>
<keyword evidence="5 8" id="KW-1133">Transmembrane helix</keyword>
<dbReference type="PROSITE" id="PS50850">
    <property type="entry name" value="MFS"/>
    <property type="match status" value="1"/>
</dbReference>
<evidence type="ECO:0000256" key="7">
    <source>
        <dbReference type="RuleBase" id="RU003346"/>
    </source>
</evidence>
<dbReference type="InterPro" id="IPR036259">
    <property type="entry name" value="MFS_trans_sf"/>
</dbReference>
<comment type="caution">
    <text evidence="11">The sequence shown here is derived from an EMBL/GenBank/DDBJ whole genome shotgun (WGS) entry which is preliminary data.</text>
</comment>
<feature type="transmembrane region" description="Helical" evidence="8">
    <location>
        <begin position="405"/>
        <end position="426"/>
    </location>
</feature>
<evidence type="ECO:0000256" key="5">
    <source>
        <dbReference type="ARBA" id="ARBA00022989"/>
    </source>
</evidence>
<feature type="transmembrane region" description="Helical" evidence="8">
    <location>
        <begin position="87"/>
        <end position="106"/>
    </location>
</feature>
<feature type="transmembrane region" description="Helical" evidence="8">
    <location>
        <begin position="145"/>
        <end position="164"/>
    </location>
</feature>
<keyword evidence="6 8" id="KW-0472">Membrane</keyword>
<dbReference type="AlphaFoldDB" id="A0A9P4Z051"/>
<feature type="transmembrane region" description="Helical" evidence="8">
    <location>
        <begin position="56"/>
        <end position="75"/>
    </location>
</feature>
<dbReference type="PROSITE" id="PS00217">
    <property type="entry name" value="SUGAR_TRANSPORT_2"/>
    <property type="match status" value="1"/>
</dbReference>
<comment type="similarity">
    <text evidence="2 7">Belongs to the major facilitator superfamily. Sugar transporter (TC 2.A.1.1) family.</text>
</comment>
<feature type="signal peptide" evidence="9">
    <location>
        <begin position="1"/>
        <end position="18"/>
    </location>
</feature>